<dbReference type="Pfam" id="PF04055">
    <property type="entry name" value="Radical_SAM"/>
    <property type="match status" value="1"/>
</dbReference>
<dbReference type="GO" id="GO:0046872">
    <property type="term" value="F:metal ion binding"/>
    <property type="evidence" value="ECO:0007669"/>
    <property type="project" value="UniProtKB-KW"/>
</dbReference>
<evidence type="ECO:0000256" key="3">
    <source>
        <dbReference type="ARBA" id="ARBA00022691"/>
    </source>
</evidence>
<dbReference type="SFLD" id="SFLDS00029">
    <property type="entry name" value="Radical_SAM"/>
    <property type="match status" value="1"/>
</dbReference>
<reference evidence="9 10" key="1">
    <citation type="journal article" date="2016" name="Nat. Commun.">
        <title>Thousands of microbial genomes shed light on interconnected biogeochemical processes in an aquifer system.</title>
        <authorList>
            <person name="Anantharaman K."/>
            <person name="Brown C.T."/>
            <person name="Hug L.A."/>
            <person name="Sharon I."/>
            <person name="Castelle C.J."/>
            <person name="Probst A.J."/>
            <person name="Thomas B.C."/>
            <person name="Singh A."/>
            <person name="Wilkins M.J."/>
            <person name="Karaoz U."/>
            <person name="Brodie E.L."/>
            <person name="Williams K.H."/>
            <person name="Hubbard S.S."/>
            <person name="Banfield J.F."/>
        </authorList>
    </citation>
    <scope>NUCLEOTIDE SEQUENCE [LARGE SCALE GENOMIC DNA]</scope>
</reference>
<feature type="domain" description="Radical SAM core" evidence="8">
    <location>
        <begin position="169"/>
        <end position="410"/>
    </location>
</feature>
<keyword evidence="3" id="KW-0949">S-adenosyl-L-methionine</keyword>
<gene>
    <name evidence="9" type="ORF">A2519_10225</name>
</gene>
<feature type="domain" description="B12-binding" evidence="7">
    <location>
        <begin position="2"/>
        <end position="136"/>
    </location>
</feature>
<dbReference type="SFLD" id="SFLDG01082">
    <property type="entry name" value="B12-binding_domain_containing"/>
    <property type="match status" value="1"/>
</dbReference>
<dbReference type="Pfam" id="PF02310">
    <property type="entry name" value="B12-binding"/>
    <property type="match status" value="1"/>
</dbReference>
<dbReference type="InterPro" id="IPR023404">
    <property type="entry name" value="rSAM_horseshoe"/>
</dbReference>
<evidence type="ECO:0000256" key="4">
    <source>
        <dbReference type="ARBA" id="ARBA00022723"/>
    </source>
</evidence>
<evidence type="ECO:0000313" key="10">
    <source>
        <dbReference type="Proteomes" id="UP000179243"/>
    </source>
</evidence>
<comment type="cofactor">
    <cofactor evidence="1">
        <name>[4Fe-4S] cluster</name>
        <dbReference type="ChEBI" id="CHEBI:49883"/>
    </cofactor>
</comment>
<sequence length="424" mass="46313">MPMRTGLAFFYTSLNRNSVNALAGALENHPVATKAHVCFFYYAHALLPETGRILETHDKALLCFSFCTPQKWETQELVAQLRMAYGNRITLIAGGPHATGDPKGTLAMGFDYAVLGEAEETFPALAEQLLEDGDVTAIKGIAFYQPGAGYMHTGPAGLVDLDAFPPFSLRYDKLGSIEITRGCPFSCHFCQATQLTRGTVRHRKSEAIVAAVAEMRKRDMYNIRFVSADAFAYGSPDGLGINLHAMEELLTGVNQAIGKKGRVFFGNFPAEVRPEHVTTDTVALVLKYACNKNIVVGAQTGSQRLLDLCNRGHTVNDVYQAIDIACSASLKPFVDFIFGLPGETEDDALHTVRMMQALVKMGATIHAHTFMPLPGTGFEHEPCGAINPAIRKIVERELLPKGALFGQWEKQEKVTAKLLKNNGC</sequence>
<dbReference type="PROSITE" id="PS51332">
    <property type="entry name" value="B12_BINDING"/>
    <property type="match status" value="1"/>
</dbReference>
<evidence type="ECO:0000256" key="1">
    <source>
        <dbReference type="ARBA" id="ARBA00001966"/>
    </source>
</evidence>
<dbReference type="InterPro" id="IPR023980">
    <property type="entry name" value="CHP04013_B12-bd/rSAM"/>
</dbReference>
<dbReference type="EMBL" id="MFYX01000064">
    <property type="protein sequence ID" value="OGK05038.1"/>
    <property type="molecule type" value="Genomic_DNA"/>
</dbReference>
<dbReference type="GO" id="GO:0032324">
    <property type="term" value="P:molybdopterin cofactor biosynthetic process"/>
    <property type="evidence" value="ECO:0007669"/>
    <property type="project" value="UniProtKB-ARBA"/>
</dbReference>
<keyword evidence="4" id="KW-0479">Metal-binding</keyword>
<dbReference type="GO" id="GO:0051539">
    <property type="term" value="F:4 iron, 4 sulfur cluster binding"/>
    <property type="evidence" value="ECO:0007669"/>
    <property type="project" value="UniProtKB-KW"/>
</dbReference>
<dbReference type="PROSITE" id="PS01305">
    <property type="entry name" value="MOAA_NIFB_PQQE"/>
    <property type="match status" value="1"/>
</dbReference>
<dbReference type="PANTHER" id="PTHR43409">
    <property type="entry name" value="ANAEROBIC MAGNESIUM-PROTOPORPHYRIN IX MONOMETHYL ESTER CYCLASE-RELATED"/>
    <property type="match status" value="1"/>
</dbReference>
<organism evidence="9 10">
    <name type="scientific">Candidatus Raymondbacteria bacterium RIFOXYD12_FULL_49_13</name>
    <dbReference type="NCBI Taxonomy" id="1817890"/>
    <lineage>
        <taxon>Bacteria</taxon>
        <taxon>Raymondiibacteriota</taxon>
    </lineage>
</organism>
<keyword evidence="5" id="KW-0408">Iron</keyword>
<keyword evidence="6" id="KW-0411">Iron-sulfur</keyword>
<dbReference type="GO" id="GO:0031419">
    <property type="term" value="F:cobalamin binding"/>
    <property type="evidence" value="ECO:0007669"/>
    <property type="project" value="InterPro"/>
</dbReference>
<dbReference type="SMART" id="SM00729">
    <property type="entry name" value="Elp3"/>
    <property type="match status" value="1"/>
</dbReference>
<evidence type="ECO:0000256" key="6">
    <source>
        <dbReference type="ARBA" id="ARBA00023014"/>
    </source>
</evidence>
<protein>
    <submittedName>
        <fullName evidence="9">B12-binding domain/radical SAM domain-containing protein</fullName>
    </submittedName>
</protein>
<keyword evidence="2" id="KW-0004">4Fe-4S</keyword>
<dbReference type="InterPro" id="IPR006158">
    <property type="entry name" value="Cobalamin-bd"/>
</dbReference>
<dbReference type="Gene3D" id="3.40.50.280">
    <property type="entry name" value="Cobalamin-binding domain"/>
    <property type="match status" value="1"/>
</dbReference>
<dbReference type="PANTHER" id="PTHR43409:SF17">
    <property type="entry name" value="METHYLTHIOTRANSFERASE MJ0865-RELATED"/>
    <property type="match status" value="1"/>
</dbReference>
<evidence type="ECO:0000313" key="9">
    <source>
        <dbReference type="EMBL" id="OGK05038.1"/>
    </source>
</evidence>
<evidence type="ECO:0000256" key="5">
    <source>
        <dbReference type="ARBA" id="ARBA00023004"/>
    </source>
</evidence>
<dbReference type="NCBIfam" id="TIGR04013">
    <property type="entry name" value="B12_SAM_MJ_1487"/>
    <property type="match status" value="1"/>
</dbReference>
<evidence type="ECO:0000259" key="7">
    <source>
        <dbReference type="PROSITE" id="PS51332"/>
    </source>
</evidence>
<dbReference type="InterPro" id="IPR051198">
    <property type="entry name" value="BchE-like"/>
</dbReference>
<name>A0A1F7FEI5_UNCRA</name>
<dbReference type="SUPFAM" id="SSF102114">
    <property type="entry name" value="Radical SAM enzymes"/>
    <property type="match status" value="1"/>
</dbReference>
<evidence type="ECO:0000259" key="8">
    <source>
        <dbReference type="PROSITE" id="PS51918"/>
    </source>
</evidence>
<comment type="caution">
    <text evidence="9">The sequence shown here is derived from an EMBL/GenBank/DDBJ whole genome shotgun (WGS) entry which is preliminary data.</text>
</comment>
<accession>A0A1F7FEI5</accession>
<dbReference type="AlphaFoldDB" id="A0A1F7FEI5"/>
<dbReference type="GO" id="GO:0003824">
    <property type="term" value="F:catalytic activity"/>
    <property type="evidence" value="ECO:0007669"/>
    <property type="project" value="InterPro"/>
</dbReference>
<dbReference type="CDD" id="cd02068">
    <property type="entry name" value="radical_SAM_B12_BD"/>
    <property type="match status" value="1"/>
</dbReference>
<dbReference type="InterPro" id="IPR006638">
    <property type="entry name" value="Elp3/MiaA/NifB-like_rSAM"/>
</dbReference>
<dbReference type="PROSITE" id="PS51918">
    <property type="entry name" value="RADICAL_SAM"/>
    <property type="match status" value="1"/>
</dbReference>
<dbReference type="InterPro" id="IPR000385">
    <property type="entry name" value="MoaA_NifB_PqqE_Fe-S-bd_CS"/>
</dbReference>
<proteinExistence type="predicted"/>
<dbReference type="Gene3D" id="3.80.30.20">
    <property type="entry name" value="tm_1862 like domain"/>
    <property type="match status" value="1"/>
</dbReference>
<dbReference type="InterPro" id="IPR058240">
    <property type="entry name" value="rSAM_sf"/>
</dbReference>
<evidence type="ECO:0000256" key="2">
    <source>
        <dbReference type="ARBA" id="ARBA00022485"/>
    </source>
</evidence>
<dbReference type="CDD" id="cd01335">
    <property type="entry name" value="Radical_SAM"/>
    <property type="match status" value="1"/>
</dbReference>
<dbReference type="InterPro" id="IPR007197">
    <property type="entry name" value="rSAM"/>
</dbReference>
<dbReference type="Proteomes" id="UP000179243">
    <property type="component" value="Unassembled WGS sequence"/>
</dbReference>